<feature type="region of interest" description="Disordered" evidence="1">
    <location>
        <begin position="56"/>
        <end position="86"/>
    </location>
</feature>
<name>A0AAV5A076_9AGAM</name>
<protein>
    <submittedName>
        <fullName evidence="2">Uncharacterized protein</fullName>
    </submittedName>
</protein>
<dbReference type="EMBL" id="BPWL01000001">
    <property type="protein sequence ID" value="GJJ06593.1"/>
    <property type="molecule type" value="Genomic_DNA"/>
</dbReference>
<proteinExistence type="predicted"/>
<sequence length="104" mass="11254">MRPSSAASIRASHFGTGVSSATRFAEKKKEYDAVKALEKTTSELVERLDALGDDSEIMADSGRVASRASTGNDEEHASEQPSKAERLVRLEIAALDQQETSSRK</sequence>
<keyword evidence="3" id="KW-1185">Reference proteome</keyword>
<dbReference type="AlphaFoldDB" id="A0AAV5A076"/>
<evidence type="ECO:0000313" key="2">
    <source>
        <dbReference type="EMBL" id="GJJ06593.1"/>
    </source>
</evidence>
<feature type="region of interest" description="Disordered" evidence="1">
    <location>
        <begin position="1"/>
        <end position="25"/>
    </location>
</feature>
<accession>A0AAV5A076</accession>
<reference evidence="2" key="1">
    <citation type="submission" date="2021-10" db="EMBL/GenBank/DDBJ databases">
        <title>De novo Genome Assembly of Clathrus columnatus (Basidiomycota, Fungi) Using Illumina and Nanopore Sequence Data.</title>
        <authorList>
            <person name="Ogiso-Tanaka E."/>
            <person name="Itagaki H."/>
            <person name="Hosoya T."/>
            <person name="Hosaka K."/>
        </authorList>
    </citation>
    <scope>NUCLEOTIDE SEQUENCE</scope>
    <source>
        <strain evidence="2">MO-923</strain>
    </source>
</reference>
<evidence type="ECO:0000256" key="1">
    <source>
        <dbReference type="SAM" id="MobiDB-lite"/>
    </source>
</evidence>
<comment type="caution">
    <text evidence="2">The sequence shown here is derived from an EMBL/GenBank/DDBJ whole genome shotgun (WGS) entry which is preliminary data.</text>
</comment>
<dbReference type="Proteomes" id="UP001050691">
    <property type="component" value="Unassembled WGS sequence"/>
</dbReference>
<organism evidence="2 3">
    <name type="scientific">Clathrus columnatus</name>
    <dbReference type="NCBI Taxonomy" id="1419009"/>
    <lineage>
        <taxon>Eukaryota</taxon>
        <taxon>Fungi</taxon>
        <taxon>Dikarya</taxon>
        <taxon>Basidiomycota</taxon>
        <taxon>Agaricomycotina</taxon>
        <taxon>Agaricomycetes</taxon>
        <taxon>Phallomycetidae</taxon>
        <taxon>Phallales</taxon>
        <taxon>Clathraceae</taxon>
        <taxon>Clathrus</taxon>
    </lineage>
</organism>
<feature type="compositionally biased region" description="Basic and acidic residues" evidence="1">
    <location>
        <begin position="73"/>
        <end position="86"/>
    </location>
</feature>
<evidence type="ECO:0000313" key="3">
    <source>
        <dbReference type="Proteomes" id="UP001050691"/>
    </source>
</evidence>
<gene>
    <name evidence="2" type="ORF">Clacol_000786</name>
</gene>